<name>A0A6B9QGS7_9MAGN</name>
<keyword evidence="2" id="KW-0934">Plastid</keyword>
<gene>
    <name evidence="2" type="primary">ndhJ</name>
</gene>
<keyword evidence="2" id="KW-0150">Chloroplast</keyword>
<geneLocation type="chloroplast" evidence="2"/>
<evidence type="ECO:0000313" key="2">
    <source>
        <dbReference type="EMBL" id="QHE65896.1"/>
    </source>
</evidence>
<feature type="region of interest" description="Disordered" evidence="1">
    <location>
        <begin position="88"/>
        <end position="114"/>
    </location>
</feature>
<feature type="compositionally biased region" description="Polar residues" evidence="1">
    <location>
        <begin position="100"/>
        <end position="114"/>
    </location>
</feature>
<accession>A0A6B9QGS7</accession>
<dbReference type="AlphaFoldDB" id="A0A6B9QGS7"/>
<sequence length="137" mass="14078">MCSSSLEPRFTCSSSSHSSSALRIRLSSNFFAKSSFCCCQSSTATGNPSSSEVFSSLVSGVGPSTNEVELPSDGLSVGLSNVLEDPGGVVGFTGGRRTKTPQSDSPTQATAGSPTAATPVISILFHKNDSQPFPGFF</sequence>
<protein>
    <submittedName>
        <fullName evidence="2">NADH-plastoquinone oxidoreductase subunit J</fullName>
    </submittedName>
</protein>
<evidence type="ECO:0000256" key="1">
    <source>
        <dbReference type="SAM" id="MobiDB-lite"/>
    </source>
</evidence>
<dbReference type="EMBL" id="MK713939">
    <property type="protein sequence ID" value="QHE65896.1"/>
    <property type="molecule type" value="Genomic_DNA"/>
</dbReference>
<proteinExistence type="predicted"/>
<reference evidence="2" key="1">
    <citation type="journal article" date="2019" name="Mitochondrial DNA Part B Resour">
        <title>Complete chloroplast genome of a Chinese endemic species Corydalis trisecta Franch. (Papaveraceae).</title>
        <authorList>
            <person name="Kanwal N."/>
            <person name="Zhang X."/>
            <person name="Afzal N."/>
            <person name="Yang J."/>
            <person name="Li Z."/>
            <person name="Zhao G."/>
        </authorList>
    </citation>
    <scope>NUCLEOTIDE SEQUENCE</scope>
</reference>
<organism evidence="2">
    <name type="scientific">Corydalis trisecta</name>
    <dbReference type="NCBI Taxonomy" id="2682942"/>
    <lineage>
        <taxon>Eukaryota</taxon>
        <taxon>Viridiplantae</taxon>
        <taxon>Streptophyta</taxon>
        <taxon>Embryophyta</taxon>
        <taxon>Tracheophyta</taxon>
        <taxon>Spermatophyta</taxon>
        <taxon>Magnoliopsida</taxon>
        <taxon>Ranunculales</taxon>
        <taxon>Papaveraceae</taxon>
        <taxon>Fumarioideae</taxon>
        <taxon>Corydalis</taxon>
    </lineage>
</organism>